<evidence type="ECO:0000259" key="4">
    <source>
        <dbReference type="PROSITE" id="PS50067"/>
    </source>
</evidence>
<evidence type="ECO:0000256" key="1">
    <source>
        <dbReference type="PROSITE-ProRule" id="PRU00283"/>
    </source>
</evidence>
<dbReference type="InterPro" id="IPR001752">
    <property type="entry name" value="Kinesin_motor_dom"/>
</dbReference>
<dbReference type="GO" id="GO:0016887">
    <property type="term" value="F:ATP hydrolysis activity"/>
    <property type="evidence" value="ECO:0007669"/>
    <property type="project" value="TreeGrafter"/>
</dbReference>
<feature type="region of interest" description="Disordered" evidence="3">
    <location>
        <begin position="573"/>
        <end position="600"/>
    </location>
</feature>
<feature type="region of interest" description="Disordered" evidence="3">
    <location>
        <begin position="614"/>
        <end position="643"/>
    </location>
</feature>
<dbReference type="GO" id="GO:0003777">
    <property type="term" value="F:microtubule motor activity"/>
    <property type="evidence" value="ECO:0007669"/>
    <property type="project" value="InterPro"/>
</dbReference>
<feature type="compositionally biased region" description="Low complexity" evidence="3">
    <location>
        <begin position="588"/>
        <end position="600"/>
    </location>
</feature>
<dbReference type="InterPro" id="IPR027417">
    <property type="entry name" value="P-loop_NTPase"/>
</dbReference>
<feature type="compositionally biased region" description="Basic residues" evidence="3">
    <location>
        <begin position="378"/>
        <end position="387"/>
    </location>
</feature>
<feature type="compositionally biased region" description="Low complexity" evidence="3">
    <location>
        <begin position="630"/>
        <end position="643"/>
    </location>
</feature>
<evidence type="ECO:0000256" key="3">
    <source>
        <dbReference type="SAM" id="MobiDB-lite"/>
    </source>
</evidence>
<dbReference type="SMART" id="SM00129">
    <property type="entry name" value="KISc"/>
    <property type="match status" value="1"/>
</dbReference>
<dbReference type="GO" id="GO:0005524">
    <property type="term" value="F:ATP binding"/>
    <property type="evidence" value="ECO:0007669"/>
    <property type="project" value="InterPro"/>
</dbReference>
<feature type="region of interest" description="Disordered" evidence="3">
    <location>
        <begin position="149"/>
        <end position="193"/>
    </location>
</feature>
<organism evidence="5">
    <name type="scientific">Odontella aurita</name>
    <dbReference type="NCBI Taxonomy" id="265563"/>
    <lineage>
        <taxon>Eukaryota</taxon>
        <taxon>Sar</taxon>
        <taxon>Stramenopiles</taxon>
        <taxon>Ochrophyta</taxon>
        <taxon>Bacillariophyta</taxon>
        <taxon>Mediophyceae</taxon>
        <taxon>Biddulphiophycidae</taxon>
        <taxon>Eupodiscales</taxon>
        <taxon>Odontellaceae</taxon>
        <taxon>Odontella</taxon>
    </lineage>
</organism>
<feature type="compositionally biased region" description="Basic and acidic residues" evidence="3">
    <location>
        <begin position="894"/>
        <end position="906"/>
    </location>
</feature>
<dbReference type="GO" id="GO:0005871">
    <property type="term" value="C:kinesin complex"/>
    <property type="evidence" value="ECO:0007669"/>
    <property type="project" value="TreeGrafter"/>
</dbReference>
<name>A0A7S4K3M1_9STRA</name>
<protein>
    <recommendedName>
        <fullName evidence="4">Kinesin motor domain-containing protein</fullName>
    </recommendedName>
</protein>
<dbReference type="EMBL" id="HBKQ01056266">
    <property type="protein sequence ID" value="CAE2282688.1"/>
    <property type="molecule type" value="Transcribed_RNA"/>
</dbReference>
<keyword evidence="2" id="KW-0175">Coiled coil</keyword>
<reference evidence="5" key="1">
    <citation type="submission" date="2021-01" db="EMBL/GenBank/DDBJ databases">
        <authorList>
            <person name="Corre E."/>
            <person name="Pelletier E."/>
            <person name="Niang G."/>
            <person name="Scheremetjew M."/>
            <person name="Finn R."/>
            <person name="Kale V."/>
            <person name="Holt S."/>
            <person name="Cochrane G."/>
            <person name="Meng A."/>
            <person name="Brown T."/>
            <person name="Cohen L."/>
        </authorList>
    </citation>
    <scope>NUCLEOTIDE SEQUENCE</scope>
    <source>
        <strain evidence="5">Isolate 1302-5</strain>
    </source>
</reference>
<feature type="region of interest" description="Disordered" evidence="3">
    <location>
        <begin position="369"/>
        <end position="393"/>
    </location>
</feature>
<feature type="compositionally biased region" description="Basic and acidic residues" evidence="3">
    <location>
        <begin position="993"/>
        <end position="1003"/>
    </location>
</feature>
<feature type="region of interest" description="Disordered" evidence="3">
    <location>
        <begin position="1098"/>
        <end position="1117"/>
    </location>
</feature>
<dbReference type="GO" id="GO:0005874">
    <property type="term" value="C:microtubule"/>
    <property type="evidence" value="ECO:0007669"/>
    <property type="project" value="TreeGrafter"/>
</dbReference>
<feature type="compositionally biased region" description="Gly residues" evidence="3">
    <location>
        <begin position="1"/>
        <end position="11"/>
    </location>
</feature>
<dbReference type="InterPro" id="IPR027640">
    <property type="entry name" value="Kinesin-like_fam"/>
</dbReference>
<evidence type="ECO:0000313" key="5">
    <source>
        <dbReference type="EMBL" id="CAE2282688.1"/>
    </source>
</evidence>
<feature type="domain" description="Kinesin motor" evidence="4">
    <location>
        <begin position="239"/>
        <end position="555"/>
    </location>
</feature>
<comment type="similarity">
    <text evidence="1">Belongs to the TRAFAC class myosin-kinesin ATPase superfamily. Kinesin family.</text>
</comment>
<dbReference type="SUPFAM" id="SSF52540">
    <property type="entry name" value="P-loop containing nucleoside triphosphate hydrolases"/>
    <property type="match status" value="1"/>
</dbReference>
<comment type="caution">
    <text evidence="1">Lacks conserved residue(s) required for the propagation of feature annotation.</text>
</comment>
<dbReference type="PANTHER" id="PTHR24115">
    <property type="entry name" value="KINESIN-RELATED"/>
    <property type="match status" value="1"/>
</dbReference>
<feature type="compositionally biased region" description="Low complexity" evidence="3">
    <location>
        <begin position="181"/>
        <end position="193"/>
    </location>
</feature>
<dbReference type="GO" id="GO:0008017">
    <property type="term" value="F:microtubule binding"/>
    <property type="evidence" value="ECO:0007669"/>
    <property type="project" value="InterPro"/>
</dbReference>
<feature type="coiled-coil region" evidence="2">
    <location>
        <begin position="721"/>
        <end position="748"/>
    </location>
</feature>
<feature type="region of interest" description="Disordered" evidence="3">
    <location>
        <begin position="878"/>
        <end position="916"/>
    </location>
</feature>
<dbReference type="GO" id="GO:0007018">
    <property type="term" value="P:microtubule-based movement"/>
    <property type="evidence" value="ECO:0007669"/>
    <property type="project" value="InterPro"/>
</dbReference>
<accession>A0A7S4K3M1</accession>
<dbReference type="AlphaFoldDB" id="A0A7S4K3M1"/>
<feature type="compositionally biased region" description="Low complexity" evidence="3">
    <location>
        <begin position="149"/>
        <end position="166"/>
    </location>
</feature>
<dbReference type="PROSITE" id="PS50067">
    <property type="entry name" value="KINESIN_MOTOR_2"/>
    <property type="match status" value="1"/>
</dbReference>
<feature type="region of interest" description="Disordered" evidence="3">
    <location>
        <begin position="515"/>
        <end position="547"/>
    </location>
</feature>
<gene>
    <name evidence="5" type="ORF">OAUR00152_LOCUS38548</name>
</gene>
<feature type="region of interest" description="Disordered" evidence="3">
    <location>
        <begin position="987"/>
        <end position="1034"/>
    </location>
</feature>
<feature type="region of interest" description="Disordered" evidence="3">
    <location>
        <begin position="1"/>
        <end position="42"/>
    </location>
</feature>
<sequence>MTRYGTGGKASGGDCNSGASATTAPPLRTSPPSSPSRPGSGVAVITIRETKDEDESEAALDAITRDHTKIIEKEEGPSSSLSGGGLSLLLRKISQRPRRRSVEVGDSDKALMKMKSVGPVVAGETRKKHLSPSLLLCFRSTSAPVAAASSSAASSTEELSMASTSSISKDNGTKHTADTPSTAAMSSIASSSITELPRLREGAREDIETGAASRACQAAGVVASAGEDSDARCAWDIDTASSTVRLRSQLPSSKDEATTRRNLLEGKTFRFDAVRGPSDKTRSLYTSEVRPLVRSTILPVTESKRAARGGRARSSRGGCYDALILCHGAPGSGRTRSVMTGVPSDPGVVPLAVTDLFRFIKKSEESLLTAAGQSPRRGASRRSRPRRRVDGASGGGCWRCKVRVSYLEVRGEKVRDLLAVEPTTATGDACRASVNRVPGTDPVVAKERVEHRRRGRVSPAEIECSSAEEVFRSLARGTLRRRGGTKGGANYGDDEENATTARLWLGRAHTVVRLIVERHPRRRGSGDSSSQETKPPAGAGSTTTTTTLTLVDLGGNAETDEGLRNLEDLVRTLSRPPSAAGGDRRRSSAISSEGSSSNLASASPACVAKFMDGGARRTSSGETLGEDDASVATAEAEADSSESSSELVRLLCPALSPRGPARVCVICALSPLVLGSDDFDTEAEATLRTLEFARRARAVPLRPVPKYTAEEERERSSLRELRAVRGEVESLRTRLEEAERNARVLRTVHEEERCVGLAEVTRLRRELEREKRRRGRGRGIGDTGDDGWVNFSHSDFDRCAADEDGEEDFVTAAQLVALSAFGSAPLASASESVSFRGGADVPGGVDGVSCPEESVLRDAVRSLDRVIRNVVATQSLSSSVRRSMPGQLCQAPERNTDADPRERGGASEDDDDSSSLIAGWDAVGASGALLRGEEDDDATLSVISSVSSGSFRTALGSHAAASFRTAMGDSRSEHGWGAALHPARVGECGVGDDSSRAKGRDDSSPDYVVASWESLPRSGKARQEDPAHADPPRARASFEFDDACSAVSSLTGATTMLLGGEVVEDKGVAASTSALAADLYQIQRMLCVALEKEERRRRQQNCCESNDAEEGTRGPGIEWSASLRGVARRSEIISRLLEKSQEESAGFAEPV</sequence>
<proteinExistence type="inferred from homology"/>
<dbReference type="InterPro" id="IPR036961">
    <property type="entry name" value="Kinesin_motor_dom_sf"/>
</dbReference>
<dbReference type="Pfam" id="PF00225">
    <property type="entry name" value="Kinesin"/>
    <property type="match status" value="1"/>
</dbReference>
<feature type="compositionally biased region" description="Basic and acidic residues" evidence="3">
    <location>
        <begin position="1021"/>
        <end position="1034"/>
    </location>
</feature>
<evidence type="ECO:0000256" key="2">
    <source>
        <dbReference type="SAM" id="Coils"/>
    </source>
</evidence>
<dbReference type="Gene3D" id="3.40.850.10">
    <property type="entry name" value="Kinesin motor domain"/>
    <property type="match status" value="1"/>
</dbReference>